<feature type="transmembrane region" description="Helical" evidence="5">
    <location>
        <begin position="140"/>
        <end position="161"/>
    </location>
</feature>
<feature type="transmembrane region" description="Helical" evidence="5">
    <location>
        <begin position="259"/>
        <end position="279"/>
    </location>
</feature>
<comment type="subcellular location">
    <subcellularLocation>
        <location evidence="1">Membrane</location>
        <topology evidence="1">Multi-pass membrane protein</topology>
    </subcellularLocation>
</comment>
<keyword evidence="4 5" id="KW-0472">Membrane</keyword>
<dbReference type="Pfam" id="PF07690">
    <property type="entry name" value="MFS_1"/>
    <property type="match status" value="1"/>
</dbReference>
<feature type="transmembrane region" description="Helical" evidence="5">
    <location>
        <begin position="395"/>
        <end position="415"/>
    </location>
</feature>
<dbReference type="Gene3D" id="1.20.1250.20">
    <property type="entry name" value="MFS general substrate transporter like domains"/>
    <property type="match status" value="2"/>
</dbReference>
<dbReference type="InterPro" id="IPR020846">
    <property type="entry name" value="MFS_dom"/>
</dbReference>
<dbReference type="GO" id="GO:0022857">
    <property type="term" value="F:transmembrane transporter activity"/>
    <property type="evidence" value="ECO:0007669"/>
    <property type="project" value="InterPro"/>
</dbReference>
<feature type="transmembrane region" description="Helical" evidence="5">
    <location>
        <begin position="12"/>
        <end position="38"/>
    </location>
</feature>
<dbReference type="InterPro" id="IPR036259">
    <property type="entry name" value="MFS_trans_sf"/>
</dbReference>
<evidence type="ECO:0000256" key="2">
    <source>
        <dbReference type="ARBA" id="ARBA00022692"/>
    </source>
</evidence>
<evidence type="ECO:0000313" key="8">
    <source>
        <dbReference type="Proteomes" id="UP000054978"/>
    </source>
</evidence>
<dbReference type="SUPFAM" id="SSF103473">
    <property type="entry name" value="MFS general substrate transporter"/>
    <property type="match status" value="1"/>
</dbReference>
<dbReference type="OrthoDB" id="4474610at2"/>
<keyword evidence="8" id="KW-1185">Reference proteome</keyword>
<dbReference type="PANTHER" id="PTHR11662:SF450">
    <property type="entry name" value="BLR1003 PROTEIN"/>
    <property type="match status" value="1"/>
</dbReference>
<feature type="transmembrane region" description="Helical" evidence="5">
    <location>
        <begin position="80"/>
        <end position="99"/>
    </location>
</feature>
<dbReference type="Proteomes" id="UP000054978">
    <property type="component" value="Unassembled WGS sequence"/>
</dbReference>
<proteinExistence type="predicted"/>
<dbReference type="EMBL" id="FCOB02000002">
    <property type="protein sequence ID" value="SAK43885.1"/>
    <property type="molecule type" value="Genomic_DNA"/>
</dbReference>
<feature type="transmembrane region" description="Helical" evidence="5">
    <location>
        <begin position="359"/>
        <end position="383"/>
    </location>
</feature>
<keyword evidence="2 5" id="KW-0812">Transmembrane</keyword>
<reference evidence="7" key="1">
    <citation type="submission" date="2016-01" db="EMBL/GenBank/DDBJ databases">
        <authorList>
            <person name="Peeters C."/>
        </authorList>
    </citation>
    <scope>NUCLEOTIDE SEQUENCE [LARGE SCALE GENOMIC DNA]</scope>
    <source>
        <strain evidence="7">LMG 29326</strain>
    </source>
</reference>
<dbReference type="AlphaFoldDB" id="A0A157ZEC4"/>
<dbReference type="PANTHER" id="PTHR11662">
    <property type="entry name" value="SOLUTE CARRIER FAMILY 17"/>
    <property type="match status" value="1"/>
</dbReference>
<accession>A0A157ZEC4</accession>
<feature type="transmembrane region" description="Helical" evidence="5">
    <location>
        <begin position="326"/>
        <end position="347"/>
    </location>
</feature>
<evidence type="ECO:0000256" key="5">
    <source>
        <dbReference type="SAM" id="Phobius"/>
    </source>
</evidence>
<dbReference type="InterPro" id="IPR050382">
    <property type="entry name" value="MFS_Na/Anion_cotransporter"/>
</dbReference>
<name>A0A157ZEC4_9BURK</name>
<gene>
    <name evidence="7" type="ORF">AWB83_00501</name>
</gene>
<comment type="caution">
    <text evidence="7">The sequence shown here is derived from an EMBL/GenBank/DDBJ whole genome shotgun (WGS) entry which is preliminary data.</text>
</comment>
<organism evidence="7 8">
    <name type="scientific">Caballeronia ptereochthonis</name>
    <dbReference type="NCBI Taxonomy" id="1777144"/>
    <lineage>
        <taxon>Bacteria</taxon>
        <taxon>Pseudomonadati</taxon>
        <taxon>Pseudomonadota</taxon>
        <taxon>Betaproteobacteria</taxon>
        <taxon>Burkholderiales</taxon>
        <taxon>Burkholderiaceae</taxon>
        <taxon>Caballeronia</taxon>
    </lineage>
</organism>
<feature type="transmembrane region" description="Helical" evidence="5">
    <location>
        <begin position="105"/>
        <end position="128"/>
    </location>
</feature>
<feature type="domain" description="Major facilitator superfamily (MFS) profile" evidence="6">
    <location>
        <begin position="15"/>
        <end position="419"/>
    </location>
</feature>
<protein>
    <submittedName>
        <fullName evidence="7">Major facilitator transporter</fullName>
    </submittedName>
</protein>
<evidence type="ECO:0000256" key="4">
    <source>
        <dbReference type="ARBA" id="ARBA00023136"/>
    </source>
</evidence>
<evidence type="ECO:0000313" key="7">
    <source>
        <dbReference type="EMBL" id="SAK43885.1"/>
    </source>
</evidence>
<keyword evidence="3 5" id="KW-1133">Transmembrane helix</keyword>
<dbReference type="RefSeq" id="WP_087042678.1">
    <property type="nucleotide sequence ID" value="NZ_FCOB02000002.1"/>
</dbReference>
<dbReference type="GO" id="GO:0016020">
    <property type="term" value="C:membrane"/>
    <property type="evidence" value="ECO:0007669"/>
    <property type="project" value="UniProtKB-SubCell"/>
</dbReference>
<feature type="transmembrane region" description="Helical" evidence="5">
    <location>
        <begin position="167"/>
        <end position="188"/>
    </location>
</feature>
<sequence>MTPLDGYRPRAAWTMTLMLTALALINFLDKIVLGMVAVPLMRELNLSPSQFGLVAGSFYWLFALSTVLVGFLSNRVQTRWLLLGMGILWAILQMPQALFSSMAAFLLSRVALGAAEGPYYPVSVHALYKWFPDEKRNMPVALLNQGAALGLLLAGLLIPVVTHHWGWRMNFIILGSIGAVWSVLWLCVGREGNLTRHGSSRAGAFGADSGAARVPYRRLLTDPTILSIFLIGFSAYWMLGANTTWLPTYLERALGFSGLSAGRWFAVVIGTAAPVNLGLSWLSQRMLARGAPSRRARVQLVCLAATGSAILFLALAGLTLAPLQKIAVFALAGALPTVALVLAPALLSEVVPDSQRGALIAIHTALSSLGAAIAPVLVGRIVQAHGSTNPHAYELGFATSATILIVASLVALRWLHPDRSLREPASAIATTAG</sequence>
<feature type="transmembrane region" description="Helical" evidence="5">
    <location>
        <begin position="50"/>
        <end position="73"/>
    </location>
</feature>
<dbReference type="STRING" id="1777144.AWB83_00501"/>
<feature type="transmembrane region" description="Helical" evidence="5">
    <location>
        <begin position="219"/>
        <end position="239"/>
    </location>
</feature>
<evidence type="ECO:0000256" key="3">
    <source>
        <dbReference type="ARBA" id="ARBA00022989"/>
    </source>
</evidence>
<evidence type="ECO:0000256" key="1">
    <source>
        <dbReference type="ARBA" id="ARBA00004141"/>
    </source>
</evidence>
<dbReference type="PROSITE" id="PS50850">
    <property type="entry name" value="MFS"/>
    <property type="match status" value="1"/>
</dbReference>
<dbReference type="InterPro" id="IPR011701">
    <property type="entry name" value="MFS"/>
</dbReference>
<evidence type="ECO:0000259" key="6">
    <source>
        <dbReference type="PROSITE" id="PS50850"/>
    </source>
</evidence>
<feature type="transmembrane region" description="Helical" evidence="5">
    <location>
        <begin position="300"/>
        <end position="320"/>
    </location>
</feature>